<dbReference type="GO" id="GO:0003700">
    <property type="term" value="F:DNA-binding transcription factor activity"/>
    <property type="evidence" value="ECO:0007669"/>
    <property type="project" value="InterPro"/>
</dbReference>
<dbReference type="Gene3D" id="1.10.10.10">
    <property type="entry name" value="Winged helix-like DNA-binding domain superfamily/Winged helix DNA-binding domain"/>
    <property type="match status" value="1"/>
</dbReference>
<evidence type="ECO:0000259" key="1">
    <source>
        <dbReference type="Pfam" id="PF07638"/>
    </source>
</evidence>
<reference evidence="2" key="1">
    <citation type="submission" date="2023-02" db="EMBL/GenBank/DDBJ databases">
        <title>Tahibacter soli sp. nov. isolated from soil.</title>
        <authorList>
            <person name="Baek J.H."/>
            <person name="Lee J.K."/>
            <person name="Choi D.G."/>
            <person name="Jeon C.O."/>
        </authorList>
    </citation>
    <scope>NUCLEOTIDE SEQUENCE</scope>
    <source>
        <strain evidence="2">BL</strain>
    </source>
</reference>
<evidence type="ECO:0000313" key="2">
    <source>
        <dbReference type="EMBL" id="MDC8015239.1"/>
    </source>
</evidence>
<gene>
    <name evidence="2" type="ORF">OD750_022080</name>
</gene>
<dbReference type="Gene3D" id="1.10.1740.10">
    <property type="match status" value="1"/>
</dbReference>
<dbReference type="GO" id="GO:0006352">
    <property type="term" value="P:DNA-templated transcription initiation"/>
    <property type="evidence" value="ECO:0007669"/>
    <property type="project" value="InterPro"/>
</dbReference>
<name>A0A9X4BMF2_9GAMM</name>
<dbReference type="InterPro" id="IPR013324">
    <property type="entry name" value="RNA_pol_sigma_r3/r4-like"/>
</dbReference>
<comment type="caution">
    <text evidence="2">The sequence shown here is derived from an EMBL/GenBank/DDBJ whole genome shotgun (WGS) entry which is preliminary data.</text>
</comment>
<feature type="domain" description="RNA polymerase sigma-70 ECF-like HTH" evidence="1">
    <location>
        <begin position="18"/>
        <end position="196"/>
    </location>
</feature>
<dbReference type="Proteomes" id="UP001139971">
    <property type="component" value="Unassembled WGS sequence"/>
</dbReference>
<proteinExistence type="predicted"/>
<dbReference type="SUPFAM" id="SSF88946">
    <property type="entry name" value="Sigma2 domain of RNA polymerase sigma factors"/>
    <property type="match status" value="1"/>
</dbReference>
<protein>
    <submittedName>
        <fullName evidence="2">ECF-type sigma factor</fullName>
    </submittedName>
</protein>
<dbReference type="InterPro" id="IPR053812">
    <property type="entry name" value="HTH_Sigma70_ECF-like"/>
</dbReference>
<organism evidence="2 3">
    <name type="scientific">Tahibacter soli</name>
    <dbReference type="NCBI Taxonomy" id="2983605"/>
    <lineage>
        <taxon>Bacteria</taxon>
        <taxon>Pseudomonadati</taxon>
        <taxon>Pseudomonadota</taxon>
        <taxon>Gammaproteobacteria</taxon>
        <taxon>Lysobacterales</taxon>
        <taxon>Rhodanobacteraceae</taxon>
        <taxon>Tahibacter</taxon>
    </lineage>
</organism>
<dbReference type="InterPro" id="IPR014284">
    <property type="entry name" value="RNA_pol_sigma-70_dom"/>
</dbReference>
<dbReference type="Pfam" id="PF07638">
    <property type="entry name" value="Sigma70_ECF"/>
    <property type="match status" value="1"/>
</dbReference>
<evidence type="ECO:0000313" key="3">
    <source>
        <dbReference type="Proteomes" id="UP001139971"/>
    </source>
</evidence>
<dbReference type="SUPFAM" id="SSF88659">
    <property type="entry name" value="Sigma3 and sigma4 domains of RNA polymerase sigma factors"/>
    <property type="match status" value="1"/>
</dbReference>
<sequence length="200" mass="21960">MDDSLIPDRLPDDTDAAAITQLLARRLAGDGDAEAELIRAVYPVLRIVAQRSLRGGAAVTLSPTELVHEGYLRLFGRQAANYNDRRHFYAVASLVIRSVLVDACRERLAQKRGGGFERITLDAIEDLPTPEAGVDLLDLDRLLTRLARIDGRAAKLVELRFFGGLSIDEAADAAGYSVTTAKRDWQFARAWLRDQIAGTA</sequence>
<dbReference type="RefSeq" id="WP_263544253.1">
    <property type="nucleotide sequence ID" value="NZ_JAOVZO020000020.1"/>
</dbReference>
<dbReference type="AlphaFoldDB" id="A0A9X4BMF2"/>
<keyword evidence="3" id="KW-1185">Reference proteome</keyword>
<dbReference type="NCBIfam" id="TIGR02937">
    <property type="entry name" value="sigma70-ECF"/>
    <property type="match status" value="1"/>
</dbReference>
<dbReference type="InterPro" id="IPR011517">
    <property type="entry name" value="RNA_pol_sigma70_ECF-like"/>
</dbReference>
<dbReference type="EMBL" id="JAOVZO020000020">
    <property type="protein sequence ID" value="MDC8015239.1"/>
    <property type="molecule type" value="Genomic_DNA"/>
</dbReference>
<dbReference type="NCBIfam" id="TIGR02999">
    <property type="entry name" value="Sig-70_X6"/>
    <property type="match status" value="1"/>
</dbReference>
<accession>A0A9X4BMF2</accession>
<dbReference type="InterPro" id="IPR013325">
    <property type="entry name" value="RNA_pol_sigma_r2"/>
</dbReference>
<dbReference type="InterPro" id="IPR036388">
    <property type="entry name" value="WH-like_DNA-bd_sf"/>
</dbReference>